<dbReference type="Gene3D" id="3.30.70.1230">
    <property type="entry name" value="Nucleotide cyclase"/>
    <property type="match status" value="1"/>
</dbReference>
<evidence type="ECO:0000313" key="10">
    <source>
        <dbReference type="EnsemblProtists" id="EOD05511"/>
    </source>
</evidence>
<dbReference type="PROSITE" id="PS50125">
    <property type="entry name" value="GUANYLATE_CYCLASE_2"/>
    <property type="match status" value="1"/>
</dbReference>
<dbReference type="GO" id="GO:0016829">
    <property type="term" value="F:lyase activity"/>
    <property type="evidence" value="ECO:0007669"/>
    <property type="project" value="UniProtKB-KW"/>
</dbReference>
<dbReference type="SUPFAM" id="SSF55073">
    <property type="entry name" value="Nucleotide cyclase"/>
    <property type="match status" value="1"/>
</dbReference>
<dbReference type="STRING" id="2903.R1D3V1"/>
<dbReference type="EnsemblProtists" id="EOD05511">
    <property type="protein sequence ID" value="EOD05511"/>
    <property type="gene ID" value="EMIHUDRAFT_460197"/>
</dbReference>
<feature type="transmembrane region" description="Helical" evidence="8">
    <location>
        <begin position="205"/>
        <end position="224"/>
    </location>
</feature>
<evidence type="ECO:0000256" key="3">
    <source>
        <dbReference type="ARBA" id="ARBA00022741"/>
    </source>
</evidence>
<dbReference type="AlphaFoldDB" id="A0A0D3I2M6"/>
<evidence type="ECO:0000256" key="8">
    <source>
        <dbReference type="SAM" id="Phobius"/>
    </source>
</evidence>
<evidence type="ECO:0000256" key="1">
    <source>
        <dbReference type="ARBA" id="ARBA00004370"/>
    </source>
</evidence>
<comment type="subcellular location">
    <subcellularLocation>
        <location evidence="1">Membrane</location>
    </subcellularLocation>
</comment>
<accession>A0A0D3I2M6</accession>
<organism evidence="10 11">
    <name type="scientific">Emiliania huxleyi (strain CCMP1516)</name>
    <dbReference type="NCBI Taxonomy" id="280463"/>
    <lineage>
        <taxon>Eukaryota</taxon>
        <taxon>Haptista</taxon>
        <taxon>Haptophyta</taxon>
        <taxon>Prymnesiophyceae</taxon>
        <taxon>Isochrysidales</taxon>
        <taxon>Noelaerhabdaceae</taxon>
        <taxon>Emiliania</taxon>
    </lineage>
</organism>
<keyword evidence="3" id="KW-0547">Nucleotide-binding</keyword>
<evidence type="ECO:0000313" key="11">
    <source>
        <dbReference type="Proteomes" id="UP000013827"/>
    </source>
</evidence>
<evidence type="ECO:0000256" key="5">
    <source>
        <dbReference type="ARBA" id="ARBA00023136"/>
    </source>
</evidence>
<dbReference type="eggNOG" id="KOG3618">
    <property type="taxonomic scope" value="Eukaryota"/>
</dbReference>
<reference evidence="11" key="1">
    <citation type="journal article" date="2013" name="Nature">
        <title>Pan genome of the phytoplankton Emiliania underpins its global distribution.</title>
        <authorList>
            <person name="Read B.A."/>
            <person name="Kegel J."/>
            <person name="Klute M.J."/>
            <person name="Kuo A."/>
            <person name="Lefebvre S.C."/>
            <person name="Maumus F."/>
            <person name="Mayer C."/>
            <person name="Miller J."/>
            <person name="Monier A."/>
            <person name="Salamov A."/>
            <person name="Young J."/>
            <person name="Aguilar M."/>
            <person name="Claverie J.M."/>
            <person name="Frickenhaus S."/>
            <person name="Gonzalez K."/>
            <person name="Herman E.K."/>
            <person name="Lin Y.C."/>
            <person name="Napier J."/>
            <person name="Ogata H."/>
            <person name="Sarno A.F."/>
            <person name="Shmutz J."/>
            <person name="Schroeder D."/>
            <person name="de Vargas C."/>
            <person name="Verret F."/>
            <person name="von Dassow P."/>
            <person name="Valentin K."/>
            <person name="Van de Peer Y."/>
            <person name="Wheeler G."/>
            <person name="Dacks J.B."/>
            <person name="Delwiche C.F."/>
            <person name="Dyhrman S.T."/>
            <person name="Glockner G."/>
            <person name="John U."/>
            <person name="Richards T."/>
            <person name="Worden A.Z."/>
            <person name="Zhang X."/>
            <person name="Grigoriev I.V."/>
            <person name="Allen A.E."/>
            <person name="Bidle K."/>
            <person name="Borodovsky M."/>
            <person name="Bowler C."/>
            <person name="Brownlee C."/>
            <person name="Cock J.M."/>
            <person name="Elias M."/>
            <person name="Gladyshev V.N."/>
            <person name="Groth M."/>
            <person name="Guda C."/>
            <person name="Hadaegh A."/>
            <person name="Iglesias-Rodriguez M.D."/>
            <person name="Jenkins J."/>
            <person name="Jones B.M."/>
            <person name="Lawson T."/>
            <person name="Leese F."/>
            <person name="Lindquist E."/>
            <person name="Lobanov A."/>
            <person name="Lomsadze A."/>
            <person name="Malik S.B."/>
            <person name="Marsh M.E."/>
            <person name="Mackinder L."/>
            <person name="Mock T."/>
            <person name="Mueller-Roeber B."/>
            <person name="Pagarete A."/>
            <person name="Parker M."/>
            <person name="Probert I."/>
            <person name="Quesneville H."/>
            <person name="Raines C."/>
            <person name="Rensing S.A."/>
            <person name="Riano-Pachon D.M."/>
            <person name="Richier S."/>
            <person name="Rokitta S."/>
            <person name="Shiraiwa Y."/>
            <person name="Soanes D.M."/>
            <person name="van der Giezen M."/>
            <person name="Wahlund T.M."/>
            <person name="Williams B."/>
            <person name="Wilson W."/>
            <person name="Wolfe G."/>
            <person name="Wurch L.L."/>
        </authorList>
    </citation>
    <scope>NUCLEOTIDE SEQUENCE</scope>
</reference>
<dbReference type="InterPro" id="IPR029787">
    <property type="entry name" value="Nucleotide_cyclase"/>
</dbReference>
<keyword evidence="11" id="KW-1185">Reference proteome</keyword>
<protein>
    <recommendedName>
        <fullName evidence="9">Guanylate cyclase domain-containing protein</fullName>
    </recommendedName>
</protein>
<feature type="transmembrane region" description="Helical" evidence="8">
    <location>
        <begin position="135"/>
        <end position="157"/>
    </location>
</feature>
<feature type="transmembrane region" description="Helical" evidence="8">
    <location>
        <begin position="169"/>
        <end position="193"/>
    </location>
</feature>
<evidence type="ECO:0000256" key="4">
    <source>
        <dbReference type="ARBA" id="ARBA00022989"/>
    </source>
</evidence>
<evidence type="ECO:0000256" key="6">
    <source>
        <dbReference type="ARBA" id="ARBA00023239"/>
    </source>
</evidence>
<evidence type="ECO:0000256" key="2">
    <source>
        <dbReference type="ARBA" id="ARBA00022692"/>
    </source>
</evidence>
<dbReference type="PANTHER" id="PTHR11920">
    <property type="entry name" value="GUANYLYL CYCLASE"/>
    <property type="match status" value="1"/>
</dbReference>
<dbReference type="Pfam" id="PF00211">
    <property type="entry name" value="Guanylate_cyc"/>
    <property type="match status" value="1"/>
</dbReference>
<dbReference type="GO" id="GO:0035556">
    <property type="term" value="P:intracellular signal transduction"/>
    <property type="evidence" value="ECO:0007669"/>
    <property type="project" value="InterPro"/>
</dbReference>
<dbReference type="HOGENOM" id="CLU_443213_0_0_1"/>
<dbReference type="InterPro" id="IPR001054">
    <property type="entry name" value="A/G_cyclase"/>
</dbReference>
<dbReference type="GeneID" id="17251660"/>
<name>A0A0D3I2M6_EMIH1</name>
<sequence length="617" mass="65683">MTPTTEPDASPEEHSGDSSHSSPQHFAVRLARTISGDSEGGSGRPRKGSDAARARWRQANTLIAIRRLQHGRSGAGSPPAGEVHARSADGSAEAGVVARQGPVSRPAAYLAFLPGFTPDLEAEYFRYSLAASRGALLRTAFILALRPVCLTLFLVPVKLDVQADLAGGWLGAALLLGRLSVCLSAAGLAAALWRAGRVAVLDYPATLSAMFLALLWCDGFLMTAADVLHSSSSKQVLLVLMHLLGYATLVPHLQARHATLTFWSLLAARLALLRAFPQPGLRLASVAIHDAVVNLACMHKLLEEEEEVKVALRDGAPRLPPAKTRVQRLLLNTLPAPIVRDIASGSTQVAHRYDEVTADMVGFTKLSSERSADFVLGLLSDLFAKFDGLAEGYGVHKVKTIGEQRSRDAYIVCCGAFGEARGNPADAARRVGAMALGMIGEVQAIKEERKVGHAGLGCSLPRATRSVKTRAVRTLQVRFHFDIWGRAVAGALRLEELGAAGRVHANHLWHTFALSPAPGNGDGMGTAAEGVFPAHMGIHRTYYVEERKDLLPASQMHLLGGPRLERPVARACVATSVACVAAVGGLHLDDEALEGHVPKKPFPGIELGTYRDGSSVD</sequence>
<dbReference type="InterPro" id="IPR050401">
    <property type="entry name" value="Cyclic_nucleotide_synthase"/>
</dbReference>
<keyword evidence="2 8" id="KW-0812">Transmembrane</keyword>
<dbReference type="SMART" id="SM00044">
    <property type="entry name" value="CYCc"/>
    <property type="match status" value="1"/>
</dbReference>
<dbReference type="CDD" id="cd07302">
    <property type="entry name" value="CHD"/>
    <property type="match status" value="1"/>
</dbReference>
<dbReference type="GO" id="GO:0009190">
    <property type="term" value="P:cyclic nucleotide biosynthetic process"/>
    <property type="evidence" value="ECO:0007669"/>
    <property type="project" value="InterPro"/>
</dbReference>
<feature type="domain" description="Guanylate cyclase" evidence="9">
    <location>
        <begin position="354"/>
        <end position="495"/>
    </location>
</feature>
<dbReference type="KEGG" id="ehx:EMIHUDRAFT_460197"/>
<feature type="region of interest" description="Disordered" evidence="7">
    <location>
        <begin position="1"/>
        <end position="53"/>
    </location>
</feature>
<keyword evidence="4 8" id="KW-1133">Transmembrane helix</keyword>
<evidence type="ECO:0000259" key="9">
    <source>
        <dbReference type="PROSITE" id="PS50125"/>
    </source>
</evidence>
<keyword evidence="5 8" id="KW-0472">Membrane</keyword>
<proteinExistence type="predicted"/>
<dbReference type="RefSeq" id="XP_005757940.1">
    <property type="nucleotide sequence ID" value="XM_005757883.1"/>
</dbReference>
<evidence type="ECO:0000256" key="7">
    <source>
        <dbReference type="SAM" id="MobiDB-lite"/>
    </source>
</evidence>
<dbReference type="Proteomes" id="UP000013827">
    <property type="component" value="Unassembled WGS sequence"/>
</dbReference>
<dbReference type="PaxDb" id="2903-EOD05511"/>
<dbReference type="GO" id="GO:0000166">
    <property type="term" value="F:nucleotide binding"/>
    <property type="evidence" value="ECO:0007669"/>
    <property type="project" value="UniProtKB-KW"/>
</dbReference>
<reference evidence="10" key="2">
    <citation type="submission" date="2024-10" db="UniProtKB">
        <authorList>
            <consortium name="EnsemblProtists"/>
        </authorList>
    </citation>
    <scope>IDENTIFICATION</scope>
</reference>
<keyword evidence="6" id="KW-0456">Lyase</keyword>
<dbReference type="PANTHER" id="PTHR11920:SF335">
    <property type="entry name" value="GUANYLATE CYCLASE"/>
    <property type="match status" value="1"/>
</dbReference>
<dbReference type="GO" id="GO:0016020">
    <property type="term" value="C:membrane"/>
    <property type="evidence" value="ECO:0007669"/>
    <property type="project" value="UniProtKB-SubCell"/>
</dbReference>